<sequence>MIDDLLKALLDADKKPEKDVQMKRFGTFRIRALDDQEIEEIEERATFGKSVDQTKKALLMIQKATIVPDWSHPDLLAKYETQDSVRVVEKTLLPGERVKLFTEILELSGYDLGTAVDQVKN</sequence>
<dbReference type="Proteomes" id="UP001077662">
    <property type="component" value="Unassembled WGS sequence"/>
</dbReference>
<evidence type="ECO:0000313" key="2">
    <source>
        <dbReference type="Proteomes" id="UP001077662"/>
    </source>
</evidence>
<dbReference type="InterPro" id="IPR014986">
    <property type="entry name" value="XkdN-like"/>
</dbReference>
<accession>A0AAP3GA82</accession>
<reference evidence="1" key="1">
    <citation type="submission" date="2022-09" db="EMBL/GenBank/DDBJ databases">
        <title>Genome analysis and characterization of larvicidal activity of Brevibacillus strains.</title>
        <authorList>
            <person name="Patrusheva E.V."/>
            <person name="Izotova A.O."/>
            <person name="Toshchakov S.V."/>
            <person name="Sineoky S.P."/>
        </authorList>
    </citation>
    <scope>NUCLEOTIDE SEQUENCE</scope>
    <source>
        <strain evidence="1">VKPM_B-13247</strain>
    </source>
</reference>
<gene>
    <name evidence="1" type="ORF">O0554_26160</name>
</gene>
<dbReference type="RefSeq" id="WP_199793854.1">
    <property type="nucleotide sequence ID" value="NZ_JANSGW010000069.1"/>
</dbReference>
<evidence type="ECO:0008006" key="3">
    <source>
        <dbReference type="Google" id="ProtNLM"/>
    </source>
</evidence>
<comment type="caution">
    <text evidence="1">The sequence shown here is derived from an EMBL/GenBank/DDBJ whole genome shotgun (WGS) entry which is preliminary data.</text>
</comment>
<evidence type="ECO:0000313" key="1">
    <source>
        <dbReference type="EMBL" id="MCZ0810318.1"/>
    </source>
</evidence>
<dbReference type="Pfam" id="PF08890">
    <property type="entry name" value="Phage_TAC_5"/>
    <property type="match status" value="1"/>
</dbReference>
<protein>
    <recommendedName>
        <fullName evidence="3">XkdN-like protein</fullName>
    </recommendedName>
</protein>
<proteinExistence type="predicted"/>
<name>A0AAP3GA82_BRELA</name>
<dbReference type="EMBL" id="JAPTNE010000069">
    <property type="protein sequence ID" value="MCZ0810318.1"/>
    <property type="molecule type" value="Genomic_DNA"/>
</dbReference>
<dbReference type="InterPro" id="IPR038559">
    <property type="entry name" value="XkdN-like_sf"/>
</dbReference>
<organism evidence="1 2">
    <name type="scientific">Brevibacillus laterosporus</name>
    <name type="common">Bacillus laterosporus</name>
    <dbReference type="NCBI Taxonomy" id="1465"/>
    <lineage>
        <taxon>Bacteria</taxon>
        <taxon>Bacillati</taxon>
        <taxon>Bacillota</taxon>
        <taxon>Bacilli</taxon>
        <taxon>Bacillales</taxon>
        <taxon>Paenibacillaceae</taxon>
        <taxon>Brevibacillus</taxon>
    </lineage>
</organism>
<dbReference type="Gene3D" id="3.30.2220.30">
    <property type="match status" value="1"/>
</dbReference>
<dbReference type="AlphaFoldDB" id="A0AAP3GA82"/>